<dbReference type="InterPro" id="IPR003599">
    <property type="entry name" value="Ig_sub"/>
</dbReference>
<feature type="domain" description="Ig-like" evidence="1">
    <location>
        <begin position="1"/>
        <end position="64"/>
    </location>
</feature>
<dbReference type="SMART" id="SM00409">
    <property type="entry name" value="IG"/>
    <property type="match status" value="5"/>
</dbReference>
<dbReference type="AlphaFoldDB" id="A0A2J8NAV8"/>
<dbReference type="InterPro" id="IPR007110">
    <property type="entry name" value="Ig-like_dom"/>
</dbReference>
<dbReference type="InterPro" id="IPR036179">
    <property type="entry name" value="Ig-like_dom_sf"/>
</dbReference>
<dbReference type="Pfam" id="PF13927">
    <property type="entry name" value="Ig_3"/>
    <property type="match status" value="1"/>
</dbReference>
<dbReference type="Gene3D" id="2.60.40.10">
    <property type="entry name" value="Immunoglobulins"/>
    <property type="match status" value="5"/>
</dbReference>
<accession>A0A2J8NAV8</accession>
<organism evidence="2 3">
    <name type="scientific">Pan troglodytes</name>
    <name type="common">Chimpanzee</name>
    <dbReference type="NCBI Taxonomy" id="9598"/>
    <lineage>
        <taxon>Eukaryota</taxon>
        <taxon>Metazoa</taxon>
        <taxon>Chordata</taxon>
        <taxon>Craniata</taxon>
        <taxon>Vertebrata</taxon>
        <taxon>Euteleostomi</taxon>
        <taxon>Mammalia</taxon>
        <taxon>Eutheria</taxon>
        <taxon>Euarchontoglires</taxon>
        <taxon>Primates</taxon>
        <taxon>Haplorrhini</taxon>
        <taxon>Catarrhini</taxon>
        <taxon>Hominidae</taxon>
        <taxon>Pan</taxon>
    </lineage>
</organism>
<dbReference type="SUPFAM" id="SSF48726">
    <property type="entry name" value="Immunoglobulin"/>
    <property type="match status" value="5"/>
</dbReference>
<dbReference type="FunFam" id="2.60.40.10:FF:001856">
    <property type="entry name" value="Hemicentin 2"/>
    <property type="match status" value="1"/>
</dbReference>
<dbReference type="InterPro" id="IPR013783">
    <property type="entry name" value="Ig-like_fold"/>
</dbReference>
<protein>
    <submittedName>
        <fullName evidence="2">HMCN2 isoform 6</fullName>
    </submittedName>
</protein>
<feature type="domain" description="Ig-like" evidence="1">
    <location>
        <begin position="69"/>
        <end position="159"/>
    </location>
</feature>
<evidence type="ECO:0000259" key="1">
    <source>
        <dbReference type="PROSITE" id="PS50835"/>
    </source>
</evidence>
<dbReference type="FunFam" id="2.60.40.10:FF:001348">
    <property type="entry name" value="Hemicentin 2"/>
    <property type="match status" value="1"/>
</dbReference>
<dbReference type="CDD" id="cd00096">
    <property type="entry name" value="Ig"/>
    <property type="match status" value="3"/>
</dbReference>
<evidence type="ECO:0000313" key="3">
    <source>
        <dbReference type="Proteomes" id="UP000236370"/>
    </source>
</evidence>
<reference evidence="2 3" key="1">
    <citation type="submission" date="2017-12" db="EMBL/GenBank/DDBJ databases">
        <title>High-resolution comparative analysis of great ape genomes.</title>
        <authorList>
            <person name="Pollen A."/>
            <person name="Hastie A."/>
            <person name="Hormozdiari F."/>
            <person name="Dougherty M."/>
            <person name="Liu R."/>
            <person name="Chaisson M."/>
            <person name="Hoppe E."/>
            <person name="Hill C."/>
            <person name="Pang A."/>
            <person name="Hillier L."/>
            <person name="Baker C."/>
            <person name="Armstrong J."/>
            <person name="Shendure J."/>
            <person name="Paten B."/>
            <person name="Wilson R."/>
            <person name="Chao H."/>
            <person name="Schneider V."/>
            <person name="Ventura M."/>
            <person name="Kronenberg Z."/>
            <person name="Murali S."/>
            <person name="Gordon D."/>
            <person name="Cantsilieris S."/>
            <person name="Munson K."/>
            <person name="Nelson B."/>
            <person name="Raja A."/>
            <person name="Underwood J."/>
            <person name="Diekhans M."/>
            <person name="Fiddes I."/>
            <person name="Haussler D."/>
            <person name="Eichler E."/>
        </authorList>
    </citation>
    <scope>NUCLEOTIDE SEQUENCE [LARGE SCALE GENOMIC DNA]</scope>
    <source>
        <strain evidence="2">Yerkes chimp pedigree #C0471</strain>
    </source>
</reference>
<dbReference type="EMBL" id="NBAG03000232">
    <property type="protein sequence ID" value="PNI68895.1"/>
    <property type="molecule type" value="Genomic_DNA"/>
</dbReference>
<dbReference type="InterPro" id="IPR003598">
    <property type="entry name" value="Ig_sub2"/>
</dbReference>
<proteinExistence type="predicted"/>
<name>A0A2J8NAV8_PANTR</name>
<feature type="domain" description="Ig-like" evidence="1">
    <location>
        <begin position="163"/>
        <end position="251"/>
    </location>
</feature>
<dbReference type="FunFam" id="2.60.40.10:FF:000279">
    <property type="entry name" value="Hemicentin 1"/>
    <property type="match status" value="1"/>
</dbReference>
<feature type="domain" description="Ig-like" evidence="1">
    <location>
        <begin position="351"/>
        <end position="438"/>
    </location>
</feature>
<dbReference type="FunFam" id="2.60.40.10:FF:000130">
    <property type="entry name" value="Hemicentin 1"/>
    <property type="match status" value="1"/>
</dbReference>
<dbReference type="PRINTS" id="PR01832">
    <property type="entry name" value="VEGFRECEPTOR"/>
</dbReference>
<dbReference type="PANTHER" id="PTHR45080">
    <property type="entry name" value="CONTACTIN 5"/>
    <property type="match status" value="1"/>
</dbReference>
<dbReference type="Pfam" id="PF07679">
    <property type="entry name" value="I-set"/>
    <property type="match status" value="4"/>
</dbReference>
<sequence length="478" mass="51494">VHAHPNPEVTWYKDSQALSLGEEVFLLPGTHTLQLGRARLSDSGMYMCEALNAAGRDQKLVQLSVLVPPAFRQAPSGPQDAVLVRVGDKAVLSCETDALPEPTVTWYKDGQPLVLAQRTQALRGGQRLEIQEAQVSDKGLYSCKVSNVAGEAVRTFTLTVQVPPTFENPKTETVSQVAGSPLVLTCDVSGVPAPTVTWLKDRMPVESSAVHGVVSRGGRLQLSRLQLAQAGTYTCVAENTQAEARKDFVVAVLAAPRIRSSGVAQEHHVLEGQEVRLDCEADGQPPPDVAWLKDGSPLGQDMGPHLRFYLDGGSLVLKGLRASDAGAYTCVAHNPAGEDARLHTVNVLVPPTIEQGADGSGTLVSRPGELVTMVCPVRGSPPIHVSWLKDGLPLPLSQRTLLHGSGHTLRISKVQLADAGIFTCVAASPAGVADRNFTLQCPLSWSRWSSRMTWWWFVAPWWNSRARPRAFPCLSCRG</sequence>
<evidence type="ECO:0000313" key="2">
    <source>
        <dbReference type="EMBL" id="PNI68895.1"/>
    </source>
</evidence>
<comment type="caution">
    <text evidence="2">The sequence shown here is derived from an EMBL/GenBank/DDBJ whole genome shotgun (WGS) entry which is preliminary data.</text>
</comment>
<dbReference type="PROSITE" id="PS50835">
    <property type="entry name" value="IG_LIKE"/>
    <property type="match status" value="5"/>
</dbReference>
<dbReference type="PANTHER" id="PTHR45080:SF28">
    <property type="entry name" value="HEMICENTIN-2"/>
    <property type="match status" value="1"/>
</dbReference>
<dbReference type="InterPro" id="IPR050958">
    <property type="entry name" value="Cell_Adh-Cytoskel_Orgn"/>
</dbReference>
<dbReference type="Proteomes" id="UP000236370">
    <property type="component" value="Unassembled WGS sequence"/>
</dbReference>
<dbReference type="InterPro" id="IPR013098">
    <property type="entry name" value="Ig_I-set"/>
</dbReference>
<gene>
    <name evidence="2" type="ORF">CK820_G0012176</name>
</gene>
<feature type="domain" description="Ig-like" evidence="1">
    <location>
        <begin position="256"/>
        <end position="346"/>
    </location>
</feature>
<dbReference type="SMART" id="SM00408">
    <property type="entry name" value="IGc2"/>
    <property type="match status" value="5"/>
</dbReference>
<feature type="non-terminal residue" evidence="2">
    <location>
        <position position="1"/>
    </location>
</feature>